<dbReference type="Pfam" id="PF01966">
    <property type="entry name" value="HD"/>
    <property type="match status" value="1"/>
</dbReference>
<dbReference type="EMBL" id="WJIE01000006">
    <property type="protein sequence ID" value="MRG94516.1"/>
    <property type="molecule type" value="Genomic_DNA"/>
</dbReference>
<dbReference type="SMART" id="SM00065">
    <property type="entry name" value="GAF"/>
    <property type="match status" value="1"/>
</dbReference>
<reference evidence="2 3" key="1">
    <citation type="submission" date="2019-10" db="EMBL/GenBank/DDBJ databases">
        <title>A soil myxobacterium in the family Polyangiaceae.</title>
        <authorList>
            <person name="Li Y."/>
            <person name="Wang J."/>
        </authorList>
    </citation>
    <scope>NUCLEOTIDE SEQUENCE [LARGE SCALE GENOMIC DNA]</scope>
    <source>
        <strain evidence="2 3">DSM 14734</strain>
    </source>
</reference>
<accession>A0A6N7PUN5</accession>
<dbReference type="InterPro" id="IPR037522">
    <property type="entry name" value="HD_GYP_dom"/>
</dbReference>
<dbReference type="Pfam" id="PF13487">
    <property type="entry name" value="HD_5"/>
    <property type="match status" value="1"/>
</dbReference>
<evidence type="ECO:0000313" key="2">
    <source>
        <dbReference type="EMBL" id="MRG94516.1"/>
    </source>
</evidence>
<dbReference type="Gene3D" id="1.10.3210.10">
    <property type="entry name" value="Hypothetical protein af1432"/>
    <property type="match status" value="2"/>
</dbReference>
<dbReference type="RefSeq" id="WP_153821364.1">
    <property type="nucleotide sequence ID" value="NZ_WJIE01000006.1"/>
</dbReference>
<dbReference type="Proteomes" id="UP000440224">
    <property type="component" value="Unassembled WGS sequence"/>
</dbReference>
<gene>
    <name evidence="2" type="ORF">GF068_21705</name>
</gene>
<name>A0A6N7PUN5_9BACT</name>
<evidence type="ECO:0000313" key="3">
    <source>
        <dbReference type="Proteomes" id="UP000440224"/>
    </source>
</evidence>
<dbReference type="PANTHER" id="PTHR43155">
    <property type="entry name" value="CYCLIC DI-GMP PHOSPHODIESTERASE PA4108-RELATED"/>
    <property type="match status" value="1"/>
</dbReference>
<dbReference type="InterPro" id="IPR006674">
    <property type="entry name" value="HD_domain"/>
</dbReference>
<dbReference type="Pfam" id="PF01590">
    <property type="entry name" value="GAF"/>
    <property type="match status" value="1"/>
</dbReference>
<sequence length="676" mass="74848">MSFFVDGSNDPARSSTRFGRDALTLMNIVEARLVADARIEDRTVVRPHPLLVTVRSDRLFAVLAPGAIWDRAREVLRPFAHKLASGEAMLVLVGSPAIGDVAGALNRGLGALVSPDPSADELYVAIHNVCELLESKARAEARGKWLNRYRYELGELIEIAKAITTERELDKLLSLILEKSRFITGADAGSIYVVEGDDPDPLRRTLRFKLSQNDSVPFDAREFTLPVSPRSMSGYVALHKRPLNIADVYDLPAVSPYGFDRSFDAKIGYRTKSMLCMPLLSRKGEVIGVIQLINKKRAADRKLRSDEDIEDQVVPFDARSEELVGTLGSQAGIALENAVLYTEIHHMLEGFVRASVEAIEQRDPTTSGHSRRVALLTVGLARALERDAAGPYRGVTWTKDDLRELEYASLLHDFGKIGVREQVLVKAKKLYPHELAIIRHRIEIASRSYEVEILERKLRLVQRGARAEELAALDQELSARKAELEAAYAAICAANEPSVLKGGDFARIEAIARETFTDFSGDVVPLLLAEEVACLSVARGSLTPAEIEEIRNHVVHTYQFLSQIPWGKQFRRVAVIAGSHHERLNGTGYPHRLRAEEIPLQSKMMSVSDIFDALTASDRPYKKAVPVDRALDILGFEVKDGHVDADLVRVFIEAKVWSVLEQPGAPPSALSALSPR</sequence>
<feature type="domain" description="HD-GYP" evidence="1">
    <location>
        <begin position="453"/>
        <end position="667"/>
    </location>
</feature>
<evidence type="ECO:0000259" key="1">
    <source>
        <dbReference type="PROSITE" id="PS51832"/>
    </source>
</evidence>
<protein>
    <submittedName>
        <fullName evidence="2">GAF domain-containing protein</fullName>
    </submittedName>
</protein>
<dbReference type="PANTHER" id="PTHR43155:SF2">
    <property type="entry name" value="CYCLIC DI-GMP PHOSPHODIESTERASE PA4108"/>
    <property type="match status" value="1"/>
</dbReference>
<comment type="caution">
    <text evidence="2">The sequence shown here is derived from an EMBL/GenBank/DDBJ whole genome shotgun (WGS) entry which is preliminary data.</text>
</comment>
<keyword evidence="3" id="KW-1185">Reference proteome</keyword>
<dbReference type="PROSITE" id="PS51832">
    <property type="entry name" value="HD_GYP"/>
    <property type="match status" value="1"/>
</dbReference>
<dbReference type="SUPFAM" id="SSF109604">
    <property type="entry name" value="HD-domain/PDEase-like"/>
    <property type="match status" value="2"/>
</dbReference>
<proteinExistence type="predicted"/>
<dbReference type="Gene3D" id="3.30.450.40">
    <property type="match status" value="1"/>
</dbReference>
<dbReference type="InterPro" id="IPR003607">
    <property type="entry name" value="HD/PDEase_dom"/>
</dbReference>
<organism evidence="2 3">
    <name type="scientific">Polyangium spumosum</name>
    <dbReference type="NCBI Taxonomy" id="889282"/>
    <lineage>
        <taxon>Bacteria</taxon>
        <taxon>Pseudomonadati</taxon>
        <taxon>Myxococcota</taxon>
        <taxon>Polyangia</taxon>
        <taxon>Polyangiales</taxon>
        <taxon>Polyangiaceae</taxon>
        <taxon>Polyangium</taxon>
    </lineage>
</organism>
<dbReference type="OrthoDB" id="9769359at2"/>
<dbReference type="InterPro" id="IPR003018">
    <property type="entry name" value="GAF"/>
</dbReference>
<dbReference type="AlphaFoldDB" id="A0A6N7PUN5"/>
<dbReference type="CDD" id="cd00077">
    <property type="entry name" value="HDc"/>
    <property type="match status" value="2"/>
</dbReference>
<dbReference type="InterPro" id="IPR029016">
    <property type="entry name" value="GAF-like_dom_sf"/>
</dbReference>
<dbReference type="SMART" id="SM00471">
    <property type="entry name" value="HDc"/>
    <property type="match status" value="1"/>
</dbReference>
<dbReference type="SUPFAM" id="SSF55781">
    <property type="entry name" value="GAF domain-like"/>
    <property type="match status" value="1"/>
</dbReference>